<evidence type="ECO:0000259" key="3">
    <source>
        <dbReference type="PROSITE" id="PS50835"/>
    </source>
</evidence>
<dbReference type="EMBL" id="KZ345283">
    <property type="protein sequence ID" value="PIO74409.1"/>
    <property type="molecule type" value="Genomic_DNA"/>
</dbReference>
<evidence type="ECO:0000256" key="2">
    <source>
        <dbReference type="ARBA" id="ARBA00023157"/>
    </source>
</evidence>
<keyword evidence="2" id="KW-1015">Disulfide bond</keyword>
<gene>
    <name evidence="4" type="ORF">TELCIR_03573</name>
</gene>
<reference evidence="4 5" key="1">
    <citation type="submission" date="2015-09" db="EMBL/GenBank/DDBJ databases">
        <title>Draft genome of the parasitic nematode Teladorsagia circumcincta isolate WARC Sus (inbred).</title>
        <authorList>
            <person name="Mitreva M."/>
        </authorList>
    </citation>
    <scope>NUCLEOTIDE SEQUENCE [LARGE SCALE GENOMIC DNA]</scope>
    <source>
        <strain evidence="4 5">S</strain>
    </source>
</reference>
<dbReference type="PROSITE" id="PS50835">
    <property type="entry name" value="IG_LIKE"/>
    <property type="match status" value="1"/>
</dbReference>
<dbReference type="InterPro" id="IPR007110">
    <property type="entry name" value="Ig-like_dom"/>
</dbReference>
<sequence length="318" mass="35203">MYFIRNYNIITEDGVTILRLECTTLEDNAIFSCTVANSFGMQTATCKVIVEDDVLEHKRIGTHVICDREDSSGQVDAVVLSPHKSVSTFTFSSSEVVEKTEETQEATEQSSMKAIDGQQPFFLLPLEDGDFKGNTCTLKCIIMATPTAQVVWLIEEQIVTEDETTLDNGVAQLQILVSNSSHDIHCFARNSKGKAESRCVITKIPVEQEESTLLWQKPYFIHPLHDQVTEKNSLTLRVVVVASPAATLQWSIDGENVIEESDKSVINEDGIGILTMQDLKKGATYVSCVAKNDYGICTTNAIVTKVPESDSIKITRKQ</sequence>
<protein>
    <submittedName>
        <fullName evidence="4">Immunoglobulin I-set domain protein</fullName>
    </submittedName>
</protein>
<feature type="domain" description="Ig-like" evidence="3">
    <location>
        <begin position="120"/>
        <end position="202"/>
    </location>
</feature>
<dbReference type="PANTHER" id="PTHR13817:SF73">
    <property type="entry name" value="FIBRONECTIN TYPE-III DOMAIN-CONTAINING PROTEIN"/>
    <property type="match status" value="1"/>
</dbReference>
<feature type="non-terminal residue" evidence="4">
    <location>
        <position position="318"/>
    </location>
</feature>
<dbReference type="Gene3D" id="2.60.40.10">
    <property type="entry name" value="Immunoglobulins"/>
    <property type="match status" value="3"/>
</dbReference>
<evidence type="ECO:0000313" key="5">
    <source>
        <dbReference type="Proteomes" id="UP000230423"/>
    </source>
</evidence>
<dbReference type="InterPro" id="IPR036179">
    <property type="entry name" value="Ig-like_dom_sf"/>
</dbReference>
<dbReference type="InterPro" id="IPR050964">
    <property type="entry name" value="Striated_Muscle_Regulatory"/>
</dbReference>
<keyword evidence="5" id="KW-1185">Reference proteome</keyword>
<dbReference type="InterPro" id="IPR013783">
    <property type="entry name" value="Ig-like_fold"/>
</dbReference>
<dbReference type="PANTHER" id="PTHR13817">
    <property type="entry name" value="TITIN"/>
    <property type="match status" value="1"/>
</dbReference>
<keyword evidence="1" id="KW-0677">Repeat</keyword>
<evidence type="ECO:0000256" key="1">
    <source>
        <dbReference type="ARBA" id="ARBA00022737"/>
    </source>
</evidence>
<dbReference type="SUPFAM" id="SSF48726">
    <property type="entry name" value="Immunoglobulin"/>
    <property type="match status" value="3"/>
</dbReference>
<name>A0A2G9UVX1_TELCI</name>
<evidence type="ECO:0000313" key="4">
    <source>
        <dbReference type="EMBL" id="PIO74409.1"/>
    </source>
</evidence>
<dbReference type="Proteomes" id="UP000230423">
    <property type="component" value="Unassembled WGS sequence"/>
</dbReference>
<accession>A0A2G9UVX1</accession>
<dbReference type="AlphaFoldDB" id="A0A2G9UVX1"/>
<proteinExistence type="predicted"/>
<dbReference type="OrthoDB" id="5865883at2759"/>
<organism evidence="4 5">
    <name type="scientific">Teladorsagia circumcincta</name>
    <name type="common">Brown stomach worm</name>
    <name type="synonym">Ostertagia circumcincta</name>
    <dbReference type="NCBI Taxonomy" id="45464"/>
    <lineage>
        <taxon>Eukaryota</taxon>
        <taxon>Metazoa</taxon>
        <taxon>Ecdysozoa</taxon>
        <taxon>Nematoda</taxon>
        <taxon>Chromadorea</taxon>
        <taxon>Rhabditida</taxon>
        <taxon>Rhabditina</taxon>
        <taxon>Rhabditomorpha</taxon>
        <taxon>Strongyloidea</taxon>
        <taxon>Trichostrongylidae</taxon>
        <taxon>Teladorsagia</taxon>
    </lineage>
</organism>